<organism evidence="4 5">
    <name type="scientific">Lachnellula hyalina</name>
    <dbReference type="NCBI Taxonomy" id="1316788"/>
    <lineage>
        <taxon>Eukaryota</taxon>
        <taxon>Fungi</taxon>
        <taxon>Dikarya</taxon>
        <taxon>Ascomycota</taxon>
        <taxon>Pezizomycotina</taxon>
        <taxon>Leotiomycetes</taxon>
        <taxon>Helotiales</taxon>
        <taxon>Lachnaceae</taxon>
        <taxon>Lachnellula</taxon>
    </lineage>
</organism>
<sequence>MAGRLLNKVAVVTGSSSGLGRAISLLYAKEGASVICSDLKPSANSLVPSESDFSTHELIQKTGGKSIFVRADVSKAADVSGLIANAVEAFGRLDIMVNNAGVSLEAKDPQPIHLTSESTWDITLAVNAKSVFLGCKYATAQMLKQPPHESGDRGWIVNMSSIKGLVGGPENCKSDSEDLGFSLGRERKLMIKASYCASKGAVTSLTRQVAWDYAKHRIHVNAICPGCIFPLFFFCTIKSSKLISVTAIFEETTTHMTPLEVLEERHPFGGPGVPNDIAKMAVVLASDDASWVTGVNLPVDGGYTAR</sequence>
<comment type="caution">
    <text evidence="4">The sequence shown here is derived from an EMBL/GenBank/DDBJ whole genome shotgun (WGS) entry which is preliminary data.</text>
</comment>
<dbReference type="PROSITE" id="PS00061">
    <property type="entry name" value="ADH_SHORT"/>
    <property type="match status" value="1"/>
</dbReference>
<dbReference type="EMBL" id="QGMH01000124">
    <property type="protein sequence ID" value="TVY24606.1"/>
    <property type="molecule type" value="Genomic_DNA"/>
</dbReference>
<dbReference type="InterPro" id="IPR036291">
    <property type="entry name" value="NAD(P)-bd_dom_sf"/>
</dbReference>
<dbReference type="PRINTS" id="PR00080">
    <property type="entry name" value="SDRFAMILY"/>
</dbReference>
<protein>
    <submittedName>
        <fullName evidence="4">Putative oxidoreductase</fullName>
    </submittedName>
</protein>
<dbReference type="Pfam" id="PF13561">
    <property type="entry name" value="adh_short_C2"/>
    <property type="match status" value="1"/>
</dbReference>
<dbReference type="Proteomes" id="UP000431533">
    <property type="component" value="Unassembled WGS sequence"/>
</dbReference>
<dbReference type="OrthoDB" id="417891at2759"/>
<dbReference type="PRINTS" id="PR00081">
    <property type="entry name" value="GDHRDH"/>
</dbReference>
<keyword evidence="2" id="KW-0521">NADP</keyword>
<dbReference type="FunFam" id="3.40.50.720:FF:000084">
    <property type="entry name" value="Short-chain dehydrogenase reductase"/>
    <property type="match status" value="1"/>
</dbReference>
<dbReference type="RefSeq" id="XP_031003394.1">
    <property type="nucleotide sequence ID" value="XM_031151369.1"/>
</dbReference>
<evidence type="ECO:0000256" key="1">
    <source>
        <dbReference type="ARBA" id="ARBA00006484"/>
    </source>
</evidence>
<dbReference type="InterPro" id="IPR020904">
    <property type="entry name" value="Sc_DH/Rdtase_CS"/>
</dbReference>
<evidence type="ECO:0000313" key="5">
    <source>
        <dbReference type="Proteomes" id="UP000431533"/>
    </source>
</evidence>
<dbReference type="PANTHER" id="PTHR42760:SF124">
    <property type="entry name" value="SHORT-CHAIN DEHYDROGENASE_REDUCTASE"/>
    <property type="match status" value="1"/>
</dbReference>
<gene>
    <name evidence="4" type="ORF">LHYA1_G006430</name>
</gene>
<comment type="similarity">
    <text evidence="1 3">Belongs to the short-chain dehydrogenases/reductases (SDR) family.</text>
</comment>
<proteinExistence type="inferred from homology"/>
<evidence type="ECO:0000256" key="2">
    <source>
        <dbReference type="ARBA" id="ARBA00022857"/>
    </source>
</evidence>
<dbReference type="GO" id="GO:0009688">
    <property type="term" value="P:abscisic acid biosynthetic process"/>
    <property type="evidence" value="ECO:0007669"/>
    <property type="project" value="UniProtKB-ARBA"/>
</dbReference>
<keyword evidence="5" id="KW-1185">Reference proteome</keyword>
<dbReference type="InterPro" id="IPR002347">
    <property type="entry name" value="SDR_fam"/>
</dbReference>
<dbReference type="PANTHER" id="PTHR42760">
    <property type="entry name" value="SHORT-CHAIN DEHYDROGENASES/REDUCTASES FAMILY MEMBER"/>
    <property type="match status" value="1"/>
</dbReference>
<name>A0A8H8QYX9_9HELO</name>
<accession>A0A8H8QYX9</accession>
<reference evidence="4 5" key="1">
    <citation type="submission" date="2018-05" db="EMBL/GenBank/DDBJ databases">
        <title>Genome sequencing and assembly of the regulated plant pathogen Lachnellula willkommii and related sister species for the development of diagnostic species identification markers.</title>
        <authorList>
            <person name="Giroux E."/>
            <person name="Bilodeau G."/>
        </authorList>
    </citation>
    <scope>NUCLEOTIDE SEQUENCE [LARGE SCALE GENOMIC DNA]</scope>
    <source>
        <strain evidence="4 5">CBS 185.66</strain>
    </source>
</reference>
<dbReference type="Gene3D" id="3.40.50.720">
    <property type="entry name" value="NAD(P)-binding Rossmann-like Domain"/>
    <property type="match status" value="1"/>
</dbReference>
<evidence type="ECO:0000313" key="4">
    <source>
        <dbReference type="EMBL" id="TVY24606.1"/>
    </source>
</evidence>
<dbReference type="GO" id="GO:0016616">
    <property type="term" value="F:oxidoreductase activity, acting on the CH-OH group of donors, NAD or NADP as acceptor"/>
    <property type="evidence" value="ECO:0007669"/>
    <property type="project" value="TreeGrafter"/>
</dbReference>
<dbReference type="Pfam" id="PF00106">
    <property type="entry name" value="adh_short"/>
    <property type="match status" value="1"/>
</dbReference>
<dbReference type="GeneID" id="41986628"/>
<dbReference type="CDD" id="cd05233">
    <property type="entry name" value="SDR_c"/>
    <property type="match status" value="1"/>
</dbReference>
<evidence type="ECO:0000256" key="3">
    <source>
        <dbReference type="RuleBase" id="RU000363"/>
    </source>
</evidence>
<dbReference type="AlphaFoldDB" id="A0A8H8QYX9"/>
<dbReference type="SUPFAM" id="SSF51735">
    <property type="entry name" value="NAD(P)-binding Rossmann-fold domains"/>
    <property type="match status" value="1"/>
</dbReference>